<organism evidence="1 2">
    <name type="scientific">Brachionus plicatilis</name>
    <name type="common">Marine rotifer</name>
    <name type="synonym">Brachionus muelleri</name>
    <dbReference type="NCBI Taxonomy" id="10195"/>
    <lineage>
        <taxon>Eukaryota</taxon>
        <taxon>Metazoa</taxon>
        <taxon>Spiralia</taxon>
        <taxon>Gnathifera</taxon>
        <taxon>Rotifera</taxon>
        <taxon>Eurotatoria</taxon>
        <taxon>Monogononta</taxon>
        <taxon>Pseudotrocha</taxon>
        <taxon>Ploima</taxon>
        <taxon>Brachionidae</taxon>
        <taxon>Brachionus</taxon>
    </lineage>
</organism>
<dbReference type="EMBL" id="REGN01005435">
    <property type="protein sequence ID" value="RNA13373.1"/>
    <property type="molecule type" value="Genomic_DNA"/>
</dbReference>
<sequence length="148" mass="17300">MNATVTPHLPQACLSLSFYIYFKLESENLLFNLLNSDTLLNYNNYYILILYLKVERKYKKSDTLKKKTKDVKEGAKLLFKMKRYHCLVSTSNFGNSDSAVVLLRALNLNWTHFVEKILDKKNLEDMDKSNLTTLNNSRLNVELNKKLI</sequence>
<evidence type="ECO:0000313" key="1">
    <source>
        <dbReference type="EMBL" id="RNA13373.1"/>
    </source>
</evidence>
<accession>A0A3M7QQ24</accession>
<protein>
    <submittedName>
        <fullName evidence="1">Uncharacterized protein</fullName>
    </submittedName>
</protein>
<gene>
    <name evidence="1" type="ORF">BpHYR1_044346</name>
</gene>
<evidence type="ECO:0000313" key="2">
    <source>
        <dbReference type="Proteomes" id="UP000276133"/>
    </source>
</evidence>
<dbReference type="Proteomes" id="UP000276133">
    <property type="component" value="Unassembled WGS sequence"/>
</dbReference>
<name>A0A3M7QQ24_BRAPC</name>
<proteinExistence type="predicted"/>
<keyword evidence="2" id="KW-1185">Reference proteome</keyword>
<dbReference type="AlphaFoldDB" id="A0A3M7QQ24"/>
<comment type="caution">
    <text evidence="1">The sequence shown here is derived from an EMBL/GenBank/DDBJ whole genome shotgun (WGS) entry which is preliminary data.</text>
</comment>
<reference evidence="1 2" key="1">
    <citation type="journal article" date="2018" name="Sci. Rep.">
        <title>Genomic signatures of local adaptation to the degree of environmental predictability in rotifers.</title>
        <authorList>
            <person name="Franch-Gras L."/>
            <person name="Hahn C."/>
            <person name="Garcia-Roger E.M."/>
            <person name="Carmona M.J."/>
            <person name="Serra M."/>
            <person name="Gomez A."/>
        </authorList>
    </citation>
    <scope>NUCLEOTIDE SEQUENCE [LARGE SCALE GENOMIC DNA]</scope>
    <source>
        <strain evidence="1">HYR1</strain>
    </source>
</reference>